<dbReference type="AlphaFoldDB" id="A0AAV6TYH2"/>
<reference evidence="12 13" key="1">
    <citation type="journal article" date="2022" name="Nat. Ecol. Evol.">
        <title>A masculinizing supergene underlies an exaggerated male reproductive morph in a spider.</title>
        <authorList>
            <person name="Hendrickx F."/>
            <person name="De Corte Z."/>
            <person name="Sonet G."/>
            <person name="Van Belleghem S.M."/>
            <person name="Kostlbacher S."/>
            <person name="Vangestel C."/>
        </authorList>
    </citation>
    <scope>NUCLEOTIDE SEQUENCE [LARGE SCALE GENOMIC DNA]</scope>
    <source>
        <strain evidence="12">W744_W776</strain>
    </source>
</reference>
<dbReference type="Gene3D" id="1.10.630.10">
    <property type="entry name" value="Cytochrome P450"/>
    <property type="match status" value="1"/>
</dbReference>
<dbReference type="GO" id="GO:0005789">
    <property type="term" value="C:endoplasmic reticulum membrane"/>
    <property type="evidence" value="ECO:0007669"/>
    <property type="project" value="UniProtKB-SubCell"/>
</dbReference>
<comment type="subcellular location">
    <subcellularLocation>
        <location evidence="2">Endoplasmic reticulum membrane</location>
    </subcellularLocation>
</comment>
<evidence type="ECO:0000313" key="13">
    <source>
        <dbReference type="Proteomes" id="UP000827092"/>
    </source>
</evidence>
<dbReference type="PANTHER" id="PTHR24291">
    <property type="entry name" value="CYTOCHROME P450 FAMILY 4"/>
    <property type="match status" value="1"/>
</dbReference>
<evidence type="ECO:0000256" key="1">
    <source>
        <dbReference type="ARBA" id="ARBA00001971"/>
    </source>
</evidence>
<feature type="transmembrane region" description="Helical" evidence="11">
    <location>
        <begin position="102"/>
        <end position="120"/>
    </location>
</feature>
<feature type="transmembrane region" description="Helical" evidence="11">
    <location>
        <begin position="20"/>
        <end position="43"/>
    </location>
</feature>
<dbReference type="GO" id="GO:0004497">
    <property type="term" value="F:monooxygenase activity"/>
    <property type="evidence" value="ECO:0007669"/>
    <property type="project" value="UniProtKB-KW"/>
</dbReference>
<keyword evidence="9 10" id="KW-0479">Metal-binding</keyword>
<comment type="caution">
    <text evidence="12">The sequence shown here is derived from an EMBL/GenBank/DDBJ whole genome shotgun (WGS) entry which is preliminary data.</text>
</comment>
<evidence type="ECO:0000256" key="8">
    <source>
        <dbReference type="ARBA" id="ARBA00023136"/>
    </source>
</evidence>
<dbReference type="PROSITE" id="PS00086">
    <property type="entry name" value="CYTOCHROME_P450"/>
    <property type="match status" value="1"/>
</dbReference>
<dbReference type="InterPro" id="IPR017972">
    <property type="entry name" value="Cyt_P450_CS"/>
</dbReference>
<protein>
    <recommendedName>
        <fullName evidence="14">Cytochrome P450</fullName>
    </recommendedName>
</protein>
<dbReference type="InterPro" id="IPR001128">
    <property type="entry name" value="Cyt_P450"/>
</dbReference>
<dbReference type="GO" id="GO:0020037">
    <property type="term" value="F:heme binding"/>
    <property type="evidence" value="ECO:0007669"/>
    <property type="project" value="InterPro"/>
</dbReference>
<dbReference type="PRINTS" id="PR00385">
    <property type="entry name" value="P450"/>
</dbReference>
<comment type="cofactor">
    <cofactor evidence="1 9">
        <name>heme</name>
        <dbReference type="ChEBI" id="CHEBI:30413"/>
    </cofactor>
</comment>
<evidence type="ECO:0000313" key="12">
    <source>
        <dbReference type="EMBL" id="KAG8177135.1"/>
    </source>
</evidence>
<proteinExistence type="inferred from homology"/>
<keyword evidence="6 9" id="KW-0408">Iron</keyword>
<keyword evidence="13" id="KW-1185">Reference proteome</keyword>
<dbReference type="PRINTS" id="PR00463">
    <property type="entry name" value="EP450I"/>
</dbReference>
<name>A0AAV6TYH2_9ARAC</name>
<dbReference type="GO" id="GO:0005506">
    <property type="term" value="F:iron ion binding"/>
    <property type="evidence" value="ECO:0007669"/>
    <property type="project" value="InterPro"/>
</dbReference>
<keyword evidence="8 11" id="KW-0472">Membrane</keyword>
<evidence type="ECO:0000256" key="6">
    <source>
        <dbReference type="ARBA" id="ARBA00023004"/>
    </source>
</evidence>
<keyword evidence="5" id="KW-0256">Endoplasmic reticulum</keyword>
<evidence type="ECO:0000256" key="11">
    <source>
        <dbReference type="SAM" id="Phobius"/>
    </source>
</evidence>
<evidence type="ECO:0000256" key="3">
    <source>
        <dbReference type="ARBA" id="ARBA00010617"/>
    </source>
</evidence>
<dbReference type="Pfam" id="PF00067">
    <property type="entry name" value="p450"/>
    <property type="match status" value="1"/>
</dbReference>
<evidence type="ECO:0000256" key="5">
    <source>
        <dbReference type="ARBA" id="ARBA00022824"/>
    </source>
</evidence>
<evidence type="ECO:0008006" key="14">
    <source>
        <dbReference type="Google" id="ProtNLM"/>
    </source>
</evidence>
<dbReference type="SUPFAM" id="SSF48264">
    <property type="entry name" value="Cytochrome P450"/>
    <property type="match status" value="1"/>
</dbReference>
<accession>A0AAV6TYH2</accession>
<organism evidence="12 13">
    <name type="scientific">Oedothorax gibbosus</name>
    <dbReference type="NCBI Taxonomy" id="931172"/>
    <lineage>
        <taxon>Eukaryota</taxon>
        <taxon>Metazoa</taxon>
        <taxon>Ecdysozoa</taxon>
        <taxon>Arthropoda</taxon>
        <taxon>Chelicerata</taxon>
        <taxon>Arachnida</taxon>
        <taxon>Araneae</taxon>
        <taxon>Araneomorphae</taxon>
        <taxon>Entelegynae</taxon>
        <taxon>Araneoidea</taxon>
        <taxon>Linyphiidae</taxon>
        <taxon>Erigoninae</taxon>
        <taxon>Oedothorax</taxon>
    </lineage>
</organism>
<evidence type="ECO:0000256" key="4">
    <source>
        <dbReference type="ARBA" id="ARBA00022617"/>
    </source>
</evidence>
<keyword evidence="11" id="KW-0812">Transmembrane</keyword>
<dbReference type="InterPro" id="IPR050196">
    <property type="entry name" value="Cytochrome_P450_Monoox"/>
</dbReference>
<dbReference type="PANTHER" id="PTHR24291:SF189">
    <property type="entry name" value="CYTOCHROME P450 4C3-RELATED"/>
    <property type="match status" value="1"/>
</dbReference>
<gene>
    <name evidence="12" type="ORF">JTE90_012016</name>
</gene>
<evidence type="ECO:0000256" key="2">
    <source>
        <dbReference type="ARBA" id="ARBA00004586"/>
    </source>
</evidence>
<dbReference type="InterPro" id="IPR002401">
    <property type="entry name" value="Cyt_P450_E_grp-I"/>
</dbReference>
<evidence type="ECO:0000256" key="7">
    <source>
        <dbReference type="ARBA" id="ARBA00023033"/>
    </source>
</evidence>
<feature type="binding site" description="axial binding residue" evidence="9">
    <location>
        <position position="471"/>
    </location>
    <ligand>
        <name>heme</name>
        <dbReference type="ChEBI" id="CHEBI:30413"/>
    </ligand>
    <ligandPart>
        <name>Fe</name>
        <dbReference type="ChEBI" id="CHEBI:18248"/>
    </ligandPart>
</feature>
<comment type="similarity">
    <text evidence="3 10">Belongs to the cytochrome P450 family.</text>
</comment>
<dbReference type="GO" id="GO:0016705">
    <property type="term" value="F:oxidoreductase activity, acting on paired donors, with incorporation or reduction of molecular oxygen"/>
    <property type="evidence" value="ECO:0007669"/>
    <property type="project" value="InterPro"/>
</dbReference>
<evidence type="ECO:0000256" key="9">
    <source>
        <dbReference type="PIRSR" id="PIRSR602401-1"/>
    </source>
</evidence>
<keyword evidence="11" id="KW-1133">Transmembrane helix</keyword>
<keyword evidence="7 10" id="KW-0503">Monooxygenase</keyword>
<keyword evidence="10" id="KW-0560">Oxidoreductase</keyword>
<evidence type="ECO:0000256" key="10">
    <source>
        <dbReference type="RuleBase" id="RU000461"/>
    </source>
</evidence>
<dbReference type="InterPro" id="IPR036396">
    <property type="entry name" value="Cyt_P450_sf"/>
</dbReference>
<sequence>MTFSSSVSQLLQLFYSVGPWNIFVSLNVAVLVSVVCVFLKYGFWRQAYSKQMPGKGVGFFNVLGHLTEILFPAKERKGMSFNARFLHALTDHTNRFRKKNMFVFWISYVPFVCLMTSESIEEFISGTKNNEKAWSYDALHPWLGTGLLTSHGKKWKSRRKLLTPAFHFDILKDFLPVINEQSQILVNCLNKEISKEFIDIIPLMTYCSLDIICETTLGVSVGAQKNNESQYVISVKRITEIMMQKMINSLYWCDFVFYRTKLGKEFKKHLKIVHSFTRSVIKEKKEKFLRGEYESEKRKRKPLMDLLLEHHINSQDLTEEDIREEVDTFTFEGHDTTSMGMSWALYLIGLYEDVQLKIQEELNGIFGSDVDREVTTDDLNDMKYLDCVLKESQRLYPSVPMMGRNVSEDTDICGYKLIKGSTGNVLIYHLHRDEDIFPDPEKFDPDRFLPENSIGRPPYAYIPFSAGPRNCIGQRLAVMEEKTVIANILRNFNIHSLDDRDKILPEPDLILKPGGPLRIKIRPRY</sequence>
<keyword evidence="4 9" id="KW-0349">Heme</keyword>
<dbReference type="EMBL" id="JAFNEN010000815">
    <property type="protein sequence ID" value="KAG8177135.1"/>
    <property type="molecule type" value="Genomic_DNA"/>
</dbReference>
<dbReference type="Proteomes" id="UP000827092">
    <property type="component" value="Unassembled WGS sequence"/>
</dbReference>